<dbReference type="RefSeq" id="WP_144257039.1">
    <property type="nucleotide sequence ID" value="NZ_VJZT01000013.1"/>
</dbReference>
<dbReference type="EMBL" id="VJZT01000013">
    <property type="protein sequence ID" value="TRX37546.1"/>
    <property type="molecule type" value="Genomic_DNA"/>
</dbReference>
<gene>
    <name evidence="1" type="ORF">FNW21_12235</name>
</gene>
<proteinExistence type="predicted"/>
<name>A0A553DXR8_9FLAO</name>
<accession>A0A553DXR8</accession>
<dbReference type="OrthoDB" id="1443487at2"/>
<dbReference type="Proteomes" id="UP000316371">
    <property type="component" value="Unassembled WGS sequence"/>
</dbReference>
<organism evidence="1 2">
    <name type="scientific">Flavobacterium restrictum</name>
    <dbReference type="NCBI Taxonomy" id="2594428"/>
    <lineage>
        <taxon>Bacteria</taxon>
        <taxon>Pseudomonadati</taxon>
        <taxon>Bacteroidota</taxon>
        <taxon>Flavobacteriia</taxon>
        <taxon>Flavobacteriales</taxon>
        <taxon>Flavobacteriaceae</taxon>
        <taxon>Flavobacterium</taxon>
    </lineage>
</organism>
<sequence length="117" mass="13080">MKNANQTEILQQTIALLEEKQKNEFIALKLQFQETYDSLKPLNLLKSAFTEMTTAPVIKNNLVNNAIGLATGYLSKRVLFGTSLNPIKRVVGTLLQFIVSNVVTKEVNTSKLLTLKE</sequence>
<keyword evidence="2" id="KW-1185">Reference proteome</keyword>
<dbReference type="AlphaFoldDB" id="A0A553DXR8"/>
<evidence type="ECO:0000313" key="2">
    <source>
        <dbReference type="Proteomes" id="UP000316371"/>
    </source>
</evidence>
<protein>
    <submittedName>
        <fullName evidence="1">Uncharacterized protein</fullName>
    </submittedName>
</protein>
<reference evidence="1 2" key="1">
    <citation type="submission" date="2019-07" db="EMBL/GenBank/DDBJ databases">
        <title>Novel species of Flavobacterium.</title>
        <authorList>
            <person name="Liu Q."/>
            <person name="Xin Y.-H."/>
        </authorList>
    </citation>
    <scope>NUCLEOTIDE SEQUENCE [LARGE SCALE GENOMIC DNA]</scope>
    <source>
        <strain evidence="1 2">LB1R34</strain>
    </source>
</reference>
<comment type="caution">
    <text evidence="1">The sequence shown here is derived from an EMBL/GenBank/DDBJ whole genome shotgun (WGS) entry which is preliminary data.</text>
</comment>
<evidence type="ECO:0000313" key="1">
    <source>
        <dbReference type="EMBL" id="TRX37546.1"/>
    </source>
</evidence>